<evidence type="ECO:0000313" key="13">
    <source>
        <dbReference type="EMBL" id="GBP07649.1"/>
    </source>
</evidence>
<dbReference type="EMBL" id="BGZK01011638">
    <property type="protein sequence ID" value="GBP07649.1"/>
    <property type="molecule type" value="Genomic_DNA"/>
</dbReference>
<name>A0A4C1SZM4_EUMVA</name>
<comment type="caution">
    <text evidence="13">The sequence shown here is derived from an EMBL/GenBank/DDBJ whole genome shotgun (WGS) entry which is preliminary data.</text>
</comment>
<evidence type="ECO:0000256" key="10">
    <source>
        <dbReference type="ARBA" id="ARBA00023201"/>
    </source>
</evidence>
<keyword evidence="3 12" id="KW-0813">Transport</keyword>
<sequence length="93" mass="10111">MRDTRRGVVCDCVNSCTSLVFLTGLNANKLPSRNASYPMIKGDIYIGQNVITKYETRLHCTAFDLFAKFGGILGLCTGASVLSLTEIIYGALK</sequence>
<dbReference type="AlphaFoldDB" id="A0A4C1SZM4"/>
<proteinExistence type="inferred from homology"/>
<keyword evidence="9" id="KW-0472">Membrane</keyword>
<evidence type="ECO:0000313" key="14">
    <source>
        <dbReference type="Proteomes" id="UP000299102"/>
    </source>
</evidence>
<keyword evidence="7" id="KW-0915">Sodium</keyword>
<dbReference type="OrthoDB" id="6021021at2759"/>
<evidence type="ECO:0000256" key="4">
    <source>
        <dbReference type="ARBA" id="ARBA00022461"/>
    </source>
</evidence>
<organism evidence="13 14">
    <name type="scientific">Eumeta variegata</name>
    <name type="common">Bagworm moth</name>
    <name type="synonym">Eumeta japonica</name>
    <dbReference type="NCBI Taxonomy" id="151549"/>
    <lineage>
        <taxon>Eukaryota</taxon>
        <taxon>Metazoa</taxon>
        <taxon>Ecdysozoa</taxon>
        <taxon>Arthropoda</taxon>
        <taxon>Hexapoda</taxon>
        <taxon>Insecta</taxon>
        <taxon>Pterygota</taxon>
        <taxon>Neoptera</taxon>
        <taxon>Endopterygota</taxon>
        <taxon>Lepidoptera</taxon>
        <taxon>Glossata</taxon>
        <taxon>Ditrysia</taxon>
        <taxon>Tineoidea</taxon>
        <taxon>Psychidae</taxon>
        <taxon>Oiketicinae</taxon>
        <taxon>Eumeta</taxon>
    </lineage>
</organism>
<keyword evidence="8 12" id="KW-0406">Ion transport</keyword>
<reference evidence="13 14" key="1">
    <citation type="journal article" date="2019" name="Commun. Biol.">
        <title>The bagworm genome reveals a unique fibroin gene that provides high tensile strength.</title>
        <authorList>
            <person name="Kono N."/>
            <person name="Nakamura H."/>
            <person name="Ohtoshi R."/>
            <person name="Tomita M."/>
            <person name="Numata K."/>
            <person name="Arakawa K."/>
        </authorList>
    </citation>
    <scope>NUCLEOTIDE SEQUENCE [LARGE SCALE GENOMIC DNA]</scope>
</reference>
<dbReference type="InterPro" id="IPR001873">
    <property type="entry name" value="ENaC"/>
</dbReference>
<evidence type="ECO:0000256" key="2">
    <source>
        <dbReference type="ARBA" id="ARBA00007193"/>
    </source>
</evidence>
<accession>A0A4C1SZM4</accession>
<evidence type="ECO:0000256" key="7">
    <source>
        <dbReference type="ARBA" id="ARBA00023053"/>
    </source>
</evidence>
<evidence type="ECO:0000256" key="3">
    <source>
        <dbReference type="ARBA" id="ARBA00022448"/>
    </source>
</evidence>
<evidence type="ECO:0000256" key="9">
    <source>
        <dbReference type="ARBA" id="ARBA00023136"/>
    </source>
</evidence>
<dbReference type="Gene3D" id="1.10.287.770">
    <property type="entry name" value="YojJ-like"/>
    <property type="match status" value="1"/>
</dbReference>
<evidence type="ECO:0000256" key="5">
    <source>
        <dbReference type="ARBA" id="ARBA00022692"/>
    </source>
</evidence>
<gene>
    <name evidence="13" type="primary">ppk19</name>
    <name evidence="13" type="ORF">EVAR_73725_1</name>
</gene>
<evidence type="ECO:0000256" key="11">
    <source>
        <dbReference type="ARBA" id="ARBA00023303"/>
    </source>
</evidence>
<keyword evidence="5 12" id="KW-0812">Transmembrane</keyword>
<evidence type="ECO:0000256" key="6">
    <source>
        <dbReference type="ARBA" id="ARBA00022989"/>
    </source>
</evidence>
<protein>
    <submittedName>
        <fullName evidence="13">Pickpocket protein 19</fullName>
    </submittedName>
</protein>
<comment type="subcellular location">
    <subcellularLocation>
        <location evidence="1">Membrane</location>
        <topology evidence="1">Multi-pass membrane protein</topology>
    </subcellularLocation>
</comment>
<keyword evidence="10 12" id="KW-0739">Sodium transport</keyword>
<evidence type="ECO:0000256" key="1">
    <source>
        <dbReference type="ARBA" id="ARBA00004141"/>
    </source>
</evidence>
<keyword evidence="14" id="KW-1185">Reference proteome</keyword>
<dbReference type="GO" id="GO:0016020">
    <property type="term" value="C:membrane"/>
    <property type="evidence" value="ECO:0007669"/>
    <property type="project" value="UniProtKB-SubCell"/>
</dbReference>
<evidence type="ECO:0000256" key="8">
    <source>
        <dbReference type="ARBA" id="ARBA00023065"/>
    </source>
</evidence>
<dbReference type="GO" id="GO:0005272">
    <property type="term" value="F:sodium channel activity"/>
    <property type="evidence" value="ECO:0007669"/>
    <property type="project" value="UniProtKB-KW"/>
</dbReference>
<keyword evidence="4 12" id="KW-0894">Sodium channel</keyword>
<dbReference type="Proteomes" id="UP000299102">
    <property type="component" value="Unassembled WGS sequence"/>
</dbReference>
<dbReference type="Pfam" id="PF00858">
    <property type="entry name" value="ASC"/>
    <property type="match status" value="1"/>
</dbReference>
<keyword evidence="6" id="KW-1133">Transmembrane helix</keyword>
<keyword evidence="11 12" id="KW-0407">Ion channel</keyword>
<evidence type="ECO:0000256" key="12">
    <source>
        <dbReference type="RuleBase" id="RU000679"/>
    </source>
</evidence>
<comment type="similarity">
    <text evidence="2 12">Belongs to the amiloride-sensitive sodium channel (TC 1.A.6) family.</text>
</comment>